<keyword evidence="5" id="KW-1185">Reference proteome</keyword>
<name>A0ABU4VG07_9ACTN</name>
<evidence type="ECO:0000313" key="5">
    <source>
        <dbReference type="Proteomes" id="UP001277761"/>
    </source>
</evidence>
<dbReference type="SUPFAM" id="SSF51182">
    <property type="entry name" value="RmlC-like cupins"/>
    <property type="match status" value="1"/>
</dbReference>
<comment type="caution">
    <text evidence="4">The sequence shown here is derived from an EMBL/GenBank/DDBJ whole genome shotgun (WGS) entry which is preliminary data.</text>
</comment>
<dbReference type="RefSeq" id="WP_319952904.1">
    <property type="nucleotide sequence ID" value="NZ_JAXAVX010000001.1"/>
</dbReference>
<dbReference type="EMBL" id="JAXAVX010000001">
    <property type="protein sequence ID" value="MDX8150761.1"/>
    <property type="molecule type" value="Genomic_DNA"/>
</dbReference>
<dbReference type="InterPro" id="IPR014710">
    <property type="entry name" value="RmlC-like_jellyroll"/>
</dbReference>
<keyword evidence="1" id="KW-0479">Metal-binding</keyword>
<feature type="region of interest" description="Disordered" evidence="2">
    <location>
        <begin position="132"/>
        <end position="152"/>
    </location>
</feature>
<dbReference type="PANTHER" id="PTHR35848">
    <property type="entry name" value="OXALATE-BINDING PROTEIN"/>
    <property type="match status" value="1"/>
</dbReference>
<proteinExistence type="predicted"/>
<evidence type="ECO:0000313" key="4">
    <source>
        <dbReference type="EMBL" id="MDX8150761.1"/>
    </source>
</evidence>
<dbReference type="InterPro" id="IPR011051">
    <property type="entry name" value="RmlC_Cupin_sf"/>
</dbReference>
<evidence type="ECO:0000256" key="2">
    <source>
        <dbReference type="SAM" id="MobiDB-lite"/>
    </source>
</evidence>
<evidence type="ECO:0000256" key="1">
    <source>
        <dbReference type="ARBA" id="ARBA00022723"/>
    </source>
</evidence>
<dbReference type="Pfam" id="PF07883">
    <property type="entry name" value="Cupin_2"/>
    <property type="match status" value="1"/>
</dbReference>
<dbReference type="InterPro" id="IPR013096">
    <property type="entry name" value="Cupin_2"/>
</dbReference>
<dbReference type="Gene3D" id="2.60.120.10">
    <property type="entry name" value="Jelly Rolls"/>
    <property type="match status" value="1"/>
</dbReference>
<gene>
    <name evidence="4" type="ORF">SK069_04070</name>
</gene>
<organism evidence="4 5">
    <name type="scientific">Patulibacter brassicae</name>
    <dbReference type="NCBI Taxonomy" id="1705717"/>
    <lineage>
        <taxon>Bacteria</taxon>
        <taxon>Bacillati</taxon>
        <taxon>Actinomycetota</taxon>
        <taxon>Thermoleophilia</taxon>
        <taxon>Solirubrobacterales</taxon>
        <taxon>Patulibacteraceae</taxon>
        <taxon>Patulibacter</taxon>
    </lineage>
</organism>
<accession>A0ABU4VG07</accession>
<dbReference type="InterPro" id="IPR051610">
    <property type="entry name" value="GPI/OXD"/>
</dbReference>
<dbReference type="Proteomes" id="UP001277761">
    <property type="component" value="Unassembled WGS sequence"/>
</dbReference>
<sequence>MPFTVLPAADAFWRPSNQLGVANTNLAEQLGAEALGARLWRLRPGQASTRHRHVDQHELYVVLEGTGRIRLDGEPHTLERLSAVHATPDVVRQVFNDTEADVLWLVVGAPPEAANTLEMTEETLAHMYPDGPRAMPEELGGGEAPMGGPPGV</sequence>
<reference evidence="4 5" key="1">
    <citation type="submission" date="2023-11" db="EMBL/GenBank/DDBJ databases">
        <authorList>
            <person name="Xu M."/>
            <person name="Jiang T."/>
        </authorList>
    </citation>
    <scope>NUCLEOTIDE SEQUENCE [LARGE SCALE GENOMIC DNA]</scope>
    <source>
        <strain evidence="4 5">SD</strain>
    </source>
</reference>
<feature type="domain" description="Cupin type-2" evidence="3">
    <location>
        <begin position="39"/>
        <end position="107"/>
    </location>
</feature>
<evidence type="ECO:0000259" key="3">
    <source>
        <dbReference type="Pfam" id="PF07883"/>
    </source>
</evidence>
<protein>
    <submittedName>
        <fullName evidence="4">Cupin domain-containing protein</fullName>
    </submittedName>
</protein>